<dbReference type="Proteomes" id="UP001300012">
    <property type="component" value="Unassembled WGS sequence"/>
</dbReference>
<dbReference type="PANTHER" id="PTHR33219:SF14">
    <property type="entry name" value="PROTEIN COFACTOR ASSEMBLY OF COMPLEX C SUBUNIT B CCB3, CHLOROPLASTIC-RELATED"/>
    <property type="match status" value="1"/>
</dbReference>
<name>A0ABT1YSJ7_9BACL</name>
<proteinExistence type="inferred from homology"/>
<dbReference type="EMBL" id="JANQBD010000023">
    <property type="protein sequence ID" value="MCR8634950.1"/>
    <property type="molecule type" value="Genomic_DNA"/>
</dbReference>
<reference evidence="3 4" key="1">
    <citation type="submission" date="2022-08" db="EMBL/GenBank/DDBJ databases">
        <title>Paenibacillus endoradicis sp. nov., Paenibacillus radicibacter sp. nov and Paenibacillus pararadicis sp. nov., three cold-adapted plant growth-promoting bacteria isolated from root of Larix gmelinii in Great Khingan.</title>
        <authorList>
            <person name="Xue H."/>
        </authorList>
    </citation>
    <scope>NUCLEOTIDE SEQUENCE [LARGE SCALE GENOMIC DNA]</scope>
    <source>
        <strain evidence="3 4">N5-1-1-5</strain>
    </source>
</reference>
<gene>
    <name evidence="3" type="ORF">NV381_27500</name>
</gene>
<protein>
    <submittedName>
        <fullName evidence="3">YggT family protein</fullName>
    </submittedName>
</protein>
<keyword evidence="2" id="KW-0812">Transmembrane</keyword>
<evidence type="ECO:0000313" key="4">
    <source>
        <dbReference type="Proteomes" id="UP001300012"/>
    </source>
</evidence>
<comment type="caution">
    <text evidence="3">The sequence shown here is derived from an EMBL/GenBank/DDBJ whole genome shotgun (WGS) entry which is preliminary data.</text>
</comment>
<feature type="transmembrane region" description="Helical" evidence="2">
    <location>
        <begin position="6"/>
        <end position="26"/>
    </location>
</feature>
<dbReference type="InterPro" id="IPR003425">
    <property type="entry name" value="CCB3/YggT"/>
</dbReference>
<dbReference type="RefSeq" id="WP_258216500.1">
    <property type="nucleotide sequence ID" value="NZ_JANQBD010000023.1"/>
</dbReference>
<evidence type="ECO:0000256" key="2">
    <source>
        <dbReference type="SAM" id="Phobius"/>
    </source>
</evidence>
<dbReference type="Pfam" id="PF02325">
    <property type="entry name" value="CCB3_YggT"/>
    <property type="match status" value="1"/>
</dbReference>
<evidence type="ECO:0000313" key="3">
    <source>
        <dbReference type="EMBL" id="MCR8634950.1"/>
    </source>
</evidence>
<comment type="similarity">
    <text evidence="1">Belongs to the YggT family.</text>
</comment>
<dbReference type="PANTHER" id="PTHR33219">
    <property type="entry name" value="YLMG HOMOLOG PROTEIN 2, CHLOROPLASTIC"/>
    <property type="match status" value="1"/>
</dbReference>
<keyword evidence="2" id="KW-0472">Membrane</keyword>
<evidence type="ECO:0000256" key="1">
    <source>
        <dbReference type="ARBA" id="ARBA00010894"/>
    </source>
</evidence>
<sequence length="90" mass="10124">MLGTIYGYIGTLIEIYTYMLIAYVLLSWLPSAKESFIGEMLGKLCEPYLSIFRRFIPPIGGMIDISPIVALIALRFIGEGIRAVLSFFVR</sequence>
<keyword evidence="4" id="KW-1185">Reference proteome</keyword>
<keyword evidence="2" id="KW-1133">Transmembrane helix</keyword>
<accession>A0ABT1YSJ7</accession>
<organism evidence="3 4">
    <name type="scientific">Paenibacillus radicis</name>
    <name type="common">ex Xue et al. 2023</name>
    <dbReference type="NCBI Taxonomy" id="2972489"/>
    <lineage>
        <taxon>Bacteria</taxon>
        <taxon>Bacillati</taxon>
        <taxon>Bacillota</taxon>
        <taxon>Bacilli</taxon>
        <taxon>Bacillales</taxon>
        <taxon>Paenibacillaceae</taxon>
        <taxon>Paenibacillus</taxon>
    </lineage>
</organism>